<organism evidence="3 4">
    <name type="scientific">Huso huso</name>
    <name type="common">Beluga</name>
    <name type="synonym">Acipenser huso</name>
    <dbReference type="NCBI Taxonomy" id="61971"/>
    <lineage>
        <taxon>Eukaryota</taxon>
        <taxon>Metazoa</taxon>
        <taxon>Chordata</taxon>
        <taxon>Craniata</taxon>
        <taxon>Vertebrata</taxon>
        <taxon>Euteleostomi</taxon>
        <taxon>Actinopterygii</taxon>
        <taxon>Chondrostei</taxon>
        <taxon>Acipenseriformes</taxon>
        <taxon>Acipenseridae</taxon>
        <taxon>Huso</taxon>
    </lineage>
</organism>
<comment type="caution">
    <text evidence="3">The sequence shown here is derived from an EMBL/GenBank/DDBJ whole genome shotgun (WGS) entry which is preliminary data.</text>
</comment>
<keyword evidence="1" id="KW-0472">Membrane</keyword>
<accession>A0ABR0Y0N1</accession>
<evidence type="ECO:0000256" key="2">
    <source>
        <dbReference type="SAM" id="SignalP"/>
    </source>
</evidence>
<dbReference type="EMBL" id="JAHFZB010000104">
    <property type="protein sequence ID" value="KAK6466215.1"/>
    <property type="molecule type" value="Genomic_DNA"/>
</dbReference>
<evidence type="ECO:0000313" key="4">
    <source>
        <dbReference type="Proteomes" id="UP001369086"/>
    </source>
</evidence>
<dbReference type="InterPro" id="IPR001087">
    <property type="entry name" value="GDSL"/>
</dbReference>
<keyword evidence="1" id="KW-1133">Transmembrane helix</keyword>
<dbReference type="PANTHER" id="PTHR21325:SF45">
    <property type="entry name" value="PHOSPHOLIPASE B1, MEMBRANE-ASSOCIATED"/>
    <property type="match status" value="1"/>
</dbReference>
<dbReference type="InterPro" id="IPR038885">
    <property type="entry name" value="PLB1"/>
</dbReference>
<proteinExistence type="predicted"/>
<dbReference type="InterPro" id="IPR035547">
    <property type="entry name" value="Phospholipase_B"/>
</dbReference>
<reference evidence="3 4" key="1">
    <citation type="submission" date="2021-05" db="EMBL/GenBank/DDBJ databases">
        <authorList>
            <person name="Zahm M."/>
            <person name="Klopp C."/>
            <person name="Cabau C."/>
            <person name="Kuhl H."/>
            <person name="Suciu R."/>
            <person name="Ciorpac M."/>
            <person name="Holostenco D."/>
            <person name="Gessner J."/>
            <person name="Wuertz S."/>
            <person name="Hohne C."/>
            <person name="Stock M."/>
            <person name="Gislard M."/>
            <person name="Lluch J."/>
            <person name="Milhes M."/>
            <person name="Lampietro C."/>
            <person name="Lopez Roques C."/>
            <person name="Donnadieu C."/>
            <person name="Du K."/>
            <person name="Schartl M."/>
            <person name="Guiguen Y."/>
        </authorList>
    </citation>
    <scope>NUCLEOTIDE SEQUENCE [LARGE SCALE GENOMIC DNA]</scope>
    <source>
        <strain evidence="3">Hh-F2</strain>
        <tissue evidence="3">Blood</tissue>
    </source>
</reference>
<dbReference type="InterPro" id="IPR036514">
    <property type="entry name" value="SGNH_hydro_sf"/>
</dbReference>
<dbReference type="SUPFAM" id="SSF52266">
    <property type="entry name" value="SGNH hydrolase"/>
    <property type="match status" value="1"/>
</dbReference>
<dbReference type="Pfam" id="PF00657">
    <property type="entry name" value="Lipase_GDSL"/>
    <property type="match status" value="1"/>
</dbReference>
<feature type="chain" id="PRO_5045990261" evidence="2">
    <location>
        <begin position="21"/>
        <end position="423"/>
    </location>
</feature>
<dbReference type="PANTHER" id="PTHR21325">
    <property type="entry name" value="PHOSPHOLIPASE B, PLB1"/>
    <property type="match status" value="1"/>
</dbReference>
<feature type="signal peptide" evidence="2">
    <location>
        <begin position="1"/>
        <end position="20"/>
    </location>
</feature>
<dbReference type="Gene3D" id="3.40.50.1110">
    <property type="entry name" value="SGNH hydrolase"/>
    <property type="match status" value="1"/>
</dbReference>
<dbReference type="Proteomes" id="UP001369086">
    <property type="component" value="Unassembled WGS sequence"/>
</dbReference>
<feature type="transmembrane region" description="Helical" evidence="1">
    <location>
        <begin position="403"/>
        <end position="420"/>
    </location>
</feature>
<protein>
    <submittedName>
        <fullName evidence="3">Phospholipase B1</fullName>
    </submittedName>
</protein>
<sequence>MGCFLILLAVFALNSYHVQGNDWLQNYENGIKEYFELYGPQDFPEKEYPQQFKHPPFVCPDMKPSPTVPTSVHYVKAADIKVVAALGDSLTTAIAANASNMLGVPFEYRQLSWSIGGYGTYEDVITLANIIKVFNPDVIGPAPKMTLNSKPALLNETGFNLAVTGANTYEFPDQTRHLIDTFKNFSGMNYNEDWKLLTILIGNNDLCDYCKNKTLFSVESFIHNLTVALDMLYEEMPRMLVNLVEILPLEGLRDLKKETLGCLLQRSFCSCLILPPDNSTELKELIEMNSAFQKKMEELIASGRYDKRDDFAVILQPYAKKAVPPRLPDGKVDFSYFTPDCFHFTIKGHEEMAKGLWNNMFQPEGKKDILDTFTNIKANCPRVDHPYIYTRLRGSATQLQPRVLFPFLLVLGYFFGFVLTDRR</sequence>
<evidence type="ECO:0000256" key="1">
    <source>
        <dbReference type="SAM" id="Phobius"/>
    </source>
</evidence>
<dbReference type="CDD" id="cd01824">
    <property type="entry name" value="Phospholipase_B_like"/>
    <property type="match status" value="1"/>
</dbReference>
<keyword evidence="4" id="KW-1185">Reference proteome</keyword>
<evidence type="ECO:0000313" key="3">
    <source>
        <dbReference type="EMBL" id="KAK6466215.1"/>
    </source>
</evidence>
<keyword evidence="1" id="KW-0812">Transmembrane</keyword>
<keyword evidence="2" id="KW-0732">Signal</keyword>
<gene>
    <name evidence="3" type="ORF">HHUSO_G36613</name>
</gene>
<name>A0ABR0Y0N1_HUSHU</name>